<evidence type="ECO:0000256" key="1">
    <source>
        <dbReference type="SAM" id="Phobius"/>
    </source>
</evidence>
<evidence type="ECO:0008006" key="5">
    <source>
        <dbReference type="Google" id="ProtNLM"/>
    </source>
</evidence>
<protein>
    <recommendedName>
        <fullName evidence="5">Transglycosylase SLT domain-containing protein</fullName>
    </recommendedName>
</protein>
<name>A0A1F6EWF7_9BACT</name>
<keyword evidence="1" id="KW-1133">Transmembrane helix</keyword>
<keyword evidence="2" id="KW-0732">Signal</keyword>
<evidence type="ECO:0000313" key="3">
    <source>
        <dbReference type="EMBL" id="OGG77965.1"/>
    </source>
</evidence>
<dbReference type="EMBL" id="MFLW01000027">
    <property type="protein sequence ID" value="OGG77965.1"/>
    <property type="molecule type" value="Genomic_DNA"/>
</dbReference>
<accession>A0A1F6EWF7</accession>
<evidence type="ECO:0000313" key="4">
    <source>
        <dbReference type="Proteomes" id="UP000178811"/>
    </source>
</evidence>
<evidence type="ECO:0000256" key="2">
    <source>
        <dbReference type="SAM" id="SignalP"/>
    </source>
</evidence>
<comment type="caution">
    <text evidence="3">The sequence shown here is derived from an EMBL/GenBank/DDBJ whole genome shotgun (WGS) entry which is preliminary data.</text>
</comment>
<proteinExistence type="predicted"/>
<keyword evidence="1" id="KW-0812">Transmembrane</keyword>
<reference evidence="3 4" key="1">
    <citation type="journal article" date="2016" name="Nat. Commun.">
        <title>Thousands of microbial genomes shed light on interconnected biogeochemical processes in an aquifer system.</title>
        <authorList>
            <person name="Anantharaman K."/>
            <person name="Brown C.T."/>
            <person name="Hug L.A."/>
            <person name="Sharon I."/>
            <person name="Castelle C.J."/>
            <person name="Probst A.J."/>
            <person name="Thomas B.C."/>
            <person name="Singh A."/>
            <person name="Wilkins M.J."/>
            <person name="Karaoz U."/>
            <person name="Brodie E.L."/>
            <person name="Williams K.H."/>
            <person name="Hubbard S.S."/>
            <person name="Banfield J.F."/>
        </authorList>
    </citation>
    <scope>NUCLEOTIDE SEQUENCE [LARGE SCALE GENOMIC DNA]</scope>
</reference>
<dbReference type="AlphaFoldDB" id="A0A1F6EWF7"/>
<sequence>MRFRTLLVLMFVAGSFALPLAAYAAIPFFGPIIPTAYNTCAASWGLLITVVNNIISFLITIAIVFVAPLMIAYAGFLLVVNPVNAGGKEKAKSILLNTVVGIVIAMAGWLIVDAVMAVLYNPTAVGKTWSQLIGSGGIPPCIPLAGSLTSAAGQPPVTGVRATGPLSTPPSGTPGTACDPAVIQQAVPNLDPNKVNALACLAGPESTCGSTMKNYSWDKDTGNGKASTAYGAFQVTLSGNHAAFENQACRDVAGVSGPLNCQRGFDPNGFTAGGNSTVLAYCMKAAANINCNAAAAAYVLGKQGFSAWTGDPRGAVKQRQCILQYAGL</sequence>
<keyword evidence="1" id="KW-0472">Membrane</keyword>
<dbReference type="Proteomes" id="UP000178811">
    <property type="component" value="Unassembled WGS sequence"/>
</dbReference>
<feature type="transmembrane region" description="Helical" evidence="1">
    <location>
        <begin position="94"/>
        <end position="120"/>
    </location>
</feature>
<feature type="signal peptide" evidence="2">
    <location>
        <begin position="1"/>
        <end position="24"/>
    </location>
</feature>
<feature type="chain" id="PRO_5009524258" description="Transglycosylase SLT domain-containing protein" evidence="2">
    <location>
        <begin position="25"/>
        <end position="328"/>
    </location>
</feature>
<organism evidence="3 4">
    <name type="scientific">Candidatus Kaiserbacteria bacterium RIFCSPLOWO2_01_FULL_52_12b</name>
    <dbReference type="NCBI Taxonomy" id="1798509"/>
    <lineage>
        <taxon>Bacteria</taxon>
        <taxon>Candidatus Kaiseribacteriota</taxon>
    </lineage>
</organism>
<feature type="transmembrane region" description="Helical" evidence="1">
    <location>
        <begin position="54"/>
        <end position="82"/>
    </location>
</feature>
<gene>
    <name evidence="3" type="ORF">A3A36_02275</name>
</gene>